<keyword evidence="2" id="KW-1133">Transmembrane helix</keyword>
<dbReference type="OrthoDB" id="3748887at2"/>
<keyword evidence="2" id="KW-0472">Membrane</keyword>
<gene>
    <name evidence="3" type="ORF">E3O23_15650</name>
</gene>
<sequence length="86" mass="9139">MMWGYGDGPGWMWLLGLLLVAGIALLVVLIVRLSAGSGGGARGGPPGNGTPSGGTRAREILDERFAKGELTADQYREQLRVLDENR</sequence>
<comment type="caution">
    <text evidence="3">The sequence shown here is derived from an EMBL/GenBank/DDBJ whole genome shotgun (WGS) entry which is preliminary data.</text>
</comment>
<evidence type="ECO:0000313" key="4">
    <source>
        <dbReference type="Proteomes" id="UP000297866"/>
    </source>
</evidence>
<dbReference type="RefSeq" id="WP_134492603.1">
    <property type="nucleotide sequence ID" value="NZ_SOEZ01000075.1"/>
</dbReference>
<protein>
    <submittedName>
        <fullName evidence="3">SHOCT domain-containing protein</fullName>
    </submittedName>
</protein>
<dbReference type="AlphaFoldDB" id="A0A4R8UDM7"/>
<feature type="region of interest" description="Disordered" evidence="1">
    <location>
        <begin position="36"/>
        <end position="55"/>
    </location>
</feature>
<reference evidence="3 4" key="1">
    <citation type="submission" date="2019-03" db="EMBL/GenBank/DDBJ databases">
        <title>Genomics of glacier-inhabiting Cryobacterium strains.</title>
        <authorList>
            <person name="Liu Q."/>
            <person name="Xin Y.-H."/>
        </authorList>
    </citation>
    <scope>NUCLEOTIDE SEQUENCE [LARGE SCALE GENOMIC DNA]</scope>
    <source>
        <strain evidence="3 4">Sr47</strain>
    </source>
</reference>
<accession>A0A4R8UDM7</accession>
<keyword evidence="2" id="KW-0812">Transmembrane</keyword>
<feature type="compositionally biased region" description="Gly residues" evidence="1">
    <location>
        <begin position="36"/>
        <end position="52"/>
    </location>
</feature>
<evidence type="ECO:0000313" key="3">
    <source>
        <dbReference type="EMBL" id="TFB47288.1"/>
    </source>
</evidence>
<dbReference type="Proteomes" id="UP000297866">
    <property type="component" value="Unassembled WGS sequence"/>
</dbReference>
<name>A0A4R8UDM7_9MICO</name>
<dbReference type="EMBL" id="SOEZ01000075">
    <property type="protein sequence ID" value="TFB47288.1"/>
    <property type="molecule type" value="Genomic_DNA"/>
</dbReference>
<feature type="transmembrane region" description="Helical" evidence="2">
    <location>
        <begin position="12"/>
        <end position="33"/>
    </location>
</feature>
<evidence type="ECO:0000256" key="2">
    <source>
        <dbReference type="SAM" id="Phobius"/>
    </source>
</evidence>
<evidence type="ECO:0000256" key="1">
    <source>
        <dbReference type="SAM" id="MobiDB-lite"/>
    </source>
</evidence>
<proteinExistence type="predicted"/>
<organism evidence="3 4">
    <name type="scientific">Cryobacterium tagatosivorans</name>
    <dbReference type="NCBI Taxonomy" id="1259199"/>
    <lineage>
        <taxon>Bacteria</taxon>
        <taxon>Bacillati</taxon>
        <taxon>Actinomycetota</taxon>
        <taxon>Actinomycetes</taxon>
        <taxon>Micrococcales</taxon>
        <taxon>Microbacteriaceae</taxon>
        <taxon>Cryobacterium</taxon>
    </lineage>
</organism>
<keyword evidence="4" id="KW-1185">Reference proteome</keyword>